<name>A0A3Q0IZB5_DIACI</name>
<dbReference type="RefSeq" id="XP_026681597.1">
    <property type="nucleotide sequence ID" value="XM_026825796.1"/>
</dbReference>
<keyword evidence="3" id="KW-0479">Metal-binding</keyword>
<dbReference type="Proteomes" id="UP000079169">
    <property type="component" value="Unplaced"/>
</dbReference>
<evidence type="ECO:0000259" key="8">
    <source>
        <dbReference type="Pfam" id="PF05193"/>
    </source>
</evidence>
<dbReference type="GO" id="GO:0046872">
    <property type="term" value="F:metal ion binding"/>
    <property type="evidence" value="ECO:0007669"/>
    <property type="project" value="UniProtKB-KW"/>
</dbReference>
<dbReference type="PaxDb" id="121845-A0A3Q0IZB5"/>
<dbReference type="InterPro" id="IPR050361">
    <property type="entry name" value="MPP/UQCRC_Complex"/>
</dbReference>
<evidence type="ECO:0000313" key="9">
    <source>
        <dbReference type="Proteomes" id="UP000079169"/>
    </source>
</evidence>
<keyword evidence="9" id="KW-1185">Reference proteome</keyword>
<feature type="domain" description="Peptidase M16 C-terminal" evidence="8">
    <location>
        <begin position="2"/>
        <end position="81"/>
    </location>
</feature>
<keyword evidence="7" id="KW-0496">Mitochondrion</keyword>
<dbReference type="STRING" id="121845.A0A3Q0IZB5"/>
<gene>
    <name evidence="10" type="primary">LOC103512281</name>
</gene>
<dbReference type="GO" id="GO:0005739">
    <property type="term" value="C:mitochondrion"/>
    <property type="evidence" value="ECO:0007669"/>
    <property type="project" value="UniProtKB-SubCell"/>
</dbReference>
<dbReference type="GeneID" id="103512281"/>
<keyword evidence="6" id="KW-0482">Metalloprotease</keyword>
<evidence type="ECO:0000256" key="3">
    <source>
        <dbReference type="ARBA" id="ARBA00022723"/>
    </source>
</evidence>
<dbReference type="InterPro" id="IPR011249">
    <property type="entry name" value="Metalloenz_LuxS/M16"/>
</dbReference>
<evidence type="ECO:0000313" key="10">
    <source>
        <dbReference type="RefSeq" id="XP_026681597.1"/>
    </source>
</evidence>
<evidence type="ECO:0000256" key="4">
    <source>
        <dbReference type="ARBA" id="ARBA00022801"/>
    </source>
</evidence>
<evidence type="ECO:0000256" key="7">
    <source>
        <dbReference type="ARBA" id="ARBA00023128"/>
    </source>
</evidence>
<dbReference type="KEGG" id="dci:103512281"/>
<evidence type="ECO:0000256" key="1">
    <source>
        <dbReference type="ARBA" id="ARBA00004173"/>
    </source>
</evidence>
<organism evidence="9 10">
    <name type="scientific">Diaphorina citri</name>
    <name type="common">Asian citrus psyllid</name>
    <dbReference type="NCBI Taxonomy" id="121845"/>
    <lineage>
        <taxon>Eukaryota</taxon>
        <taxon>Metazoa</taxon>
        <taxon>Ecdysozoa</taxon>
        <taxon>Arthropoda</taxon>
        <taxon>Hexapoda</taxon>
        <taxon>Insecta</taxon>
        <taxon>Pterygota</taxon>
        <taxon>Neoptera</taxon>
        <taxon>Paraneoptera</taxon>
        <taxon>Hemiptera</taxon>
        <taxon>Sternorrhyncha</taxon>
        <taxon>Psylloidea</taxon>
        <taxon>Psyllidae</taxon>
        <taxon>Diaphorininae</taxon>
        <taxon>Diaphorina</taxon>
    </lineage>
</organism>
<keyword evidence="2" id="KW-0645">Protease</keyword>
<evidence type="ECO:0000256" key="2">
    <source>
        <dbReference type="ARBA" id="ARBA00022670"/>
    </source>
</evidence>
<dbReference type="GO" id="GO:0004222">
    <property type="term" value="F:metalloendopeptidase activity"/>
    <property type="evidence" value="ECO:0007669"/>
    <property type="project" value="TreeGrafter"/>
</dbReference>
<dbReference type="SUPFAM" id="SSF63411">
    <property type="entry name" value="LuxS/MPP-like metallohydrolase"/>
    <property type="match status" value="1"/>
</dbReference>
<accession>A0A3Q0IZB5</accession>
<reference evidence="10" key="1">
    <citation type="submission" date="2025-08" db="UniProtKB">
        <authorList>
            <consortium name="RefSeq"/>
        </authorList>
    </citation>
    <scope>IDENTIFICATION</scope>
</reference>
<comment type="subcellular location">
    <subcellularLocation>
        <location evidence="1">Mitochondrion</location>
    </subcellularLocation>
</comment>
<keyword evidence="4" id="KW-0378">Hydrolase</keyword>
<evidence type="ECO:0000256" key="6">
    <source>
        <dbReference type="ARBA" id="ARBA00023049"/>
    </source>
</evidence>
<dbReference type="GO" id="GO:0006627">
    <property type="term" value="P:protein processing involved in protein targeting to mitochondrion"/>
    <property type="evidence" value="ECO:0007669"/>
    <property type="project" value="TreeGrafter"/>
</dbReference>
<sequence length="207" mass="23304">MPLAHVALAVEGCGWESADNIPLMVANTLIGAWDRSQGSGTNNASRLAAITAEQGFAHSFQSFNTCYKDTGLWGVYFVADRMQLESFNTCYKDTGLWGVYFVADRMQLEDMTFSVQHEWIRLCKTVTPAEVERAKNLLKSNLFLQLDGTTPVCEDIGRQILCYGRRVPLHELEARIDNIKNHLFEKLPCFNNVWLEDVSHIASNLAP</sequence>
<keyword evidence="5" id="KW-0862">Zinc</keyword>
<evidence type="ECO:0000256" key="5">
    <source>
        <dbReference type="ARBA" id="ARBA00022833"/>
    </source>
</evidence>
<dbReference type="InterPro" id="IPR007863">
    <property type="entry name" value="Peptidase_M16_C"/>
</dbReference>
<protein>
    <submittedName>
        <fullName evidence="10">Mitochondrial-processing peptidase subunit beta-like</fullName>
    </submittedName>
</protein>
<dbReference type="AlphaFoldDB" id="A0A3Q0IZB5"/>
<dbReference type="PANTHER" id="PTHR11851:SF149">
    <property type="entry name" value="GH01077P"/>
    <property type="match status" value="1"/>
</dbReference>
<proteinExistence type="predicted"/>
<dbReference type="Pfam" id="PF05193">
    <property type="entry name" value="Peptidase_M16_C"/>
    <property type="match status" value="2"/>
</dbReference>
<dbReference type="PANTHER" id="PTHR11851">
    <property type="entry name" value="METALLOPROTEASE"/>
    <property type="match status" value="1"/>
</dbReference>
<dbReference type="Gene3D" id="3.30.830.10">
    <property type="entry name" value="Metalloenzyme, LuxS/M16 peptidase-like"/>
    <property type="match status" value="2"/>
</dbReference>
<feature type="domain" description="Peptidase M16 C-terminal" evidence="8">
    <location>
        <begin position="84"/>
        <end position="138"/>
    </location>
</feature>